<reference evidence="4 5" key="1">
    <citation type="submission" date="2021-06" db="EMBL/GenBank/DDBJ databases">
        <authorList>
            <person name="Sun Q."/>
            <person name="Li D."/>
        </authorList>
    </citation>
    <scope>NUCLEOTIDE SEQUENCE [LARGE SCALE GENOMIC DNA]</scope>
    <source>
        <strain evidence="4 5">MSJ-2</strain>
    </source>
</reference>
<dbReference type="InterPro" id="IPR014781">
    <property type="entry name" value="Anthrax_toxin_lethal/edema_N/C"/>
</dbReference>
<dbReference type="Proteomes" id="UP000787672">
    <property type="component" value="Unassembled WGS sequence"/>
</dbReference>
<feature type="chain" id="PRO_5046347394" evidence="2">
    <location>
        <begin position="27"/>
        <end position="362"/>
    </location>
</feature>
<dbReference type="Pfam" id="PF00395">
    <property type="entry name" value="SLH"/>
    <property type="match status" value="1"/>
</dbReference>
<evidence type="ECO:0000256" key="2">
    <source>
        <dbReference type="SAM" id="SignalP"/>
    </source>
</evidence>
<dbReference type="RefSeq" id="WP_216633481.1">
    <property type="nucleotide sequence ID" value="NZ_JAHLQN010000001.1"/>
</dbReference>
<dbReference type="CDD" id="cd20184">
    <property type="entry name" value="M34_peptidase_like"/>
    <property type="match status" value="1"/>
</dbReference>
<gene>
    <name evidence="4" type="ORF">KQI82_14945</name>
</gene>
<proteinExistence type="predicted"/>
<evidence type="ECO:0000313" key="4">
    <source>
        <dbReference type="EMBL" id="MBU5628206.1"/>
    </source>
</evidence>
<keyword evidence="2" id="KW-0732">Signal</keyword>
<feature type="signal peptide" evidence="2">
    <location>
        <begin position="1"/>
        <end position="26"/>
    </location>
</feature>
<name>A0ABS6FD62_9FIRM</name>
<keyword evidence="5" id="KW-1185">Reference proteome</keyword>
<comment type="caution">
    <text evidence="4">The sequence shown here is derived from an EMBL/GenBank/DDBJ whole genome shotgun (WGS) entry which is preliminary data.</text>
</comment>
<evidence type="ECO:0000313" key="5">
    <source>
        <dbReference type="Proteomes" id="UP000787672"/>
    </source>
</evidence>
<dbReference type="InterPro" id="IPR001119">
    <property type="entry name" value="SLH_dom"/>
</dbReference>
<protein>
    <submittedName>
        <fullName evidence="4">S-layer homology domain-containing protein</fullName>
    </submittedName>
</protein>
<sequence>MKHKKGFAAVLLTLIISALLSVSAFAASGRFSDVPEASPFYESVTYLAGQGITYGTGNGRYAPDTPITVRQWATMICRAFDKEDALSDPAGYGGDACINQGYADGWLNLPAMAAPDSRLCRYAIYESGFAAFDIALYSSQLYPDGEALSSQDNAFHAAVSFGLCEDTCAGTDIITRGEAADLLYALLTGEFTVAPPPILETIPLNNKEGVHLNSYLLELQKIPEPIRQAFAERGWQYTIDYEYLARLSEERNMSCIGATNYGSRQITVSSAGATVHEFGHFLDELMGFPSQTEGFYQEESGTAAALLRPYALTNEREYFADCFVYWLTYRDNSKKMAALCSAAPKTYAYLLALESQNWQPAA</sequence>
<dbReference type="PROSITE" id="PS51272">
    <property type="entry name" value="SLH"/>
    <property type="match status" value="1"/>
</dbReference>
<organism evidence="4 5">
    <name type="scientific">Dysosmobacter acutus</name>
    <dbReference type="NCBI Taxonomy" id="2841504"/>
    <lineage>
        <taxon>Bacteria</taxon>
        <taxon>Bacillati</taxon>
        <taxon>Bacillota</taxon>
        <taxon>Clostridia</taxon>
        <taxon>Eubacteriales</taxon>
        <taxon>Oscillospiraceae</taxon>
        <taxon>Dysosmobacter</taxon>
    </lineage>
</organism>
<evidence type="ECO:0000256" key="1">
    <source>
        <dbReference type="ARBA" id="ARBA00022737"/>
    </source>
</evidence>
<keyword evidence="1" id="KW-0677">Repeat</keyword>
<dbReference type="EMBL" id="JAHLQN010000001">
    <property type="protein sequence ID" value="MBU5628206.1"/>
    <property type="molecule type" value="Genomic_DNA"/>
</dbReference>
<dbReference type="Pfam" id="PF07737">
    <property type="entry name" value="ATLF"/>
    <property type="match status" value="1"/>
</dbReference>
<feature type="domain" description="SLH" evidence="3">
    <location>
        <begin position="27"/>
        <end position="90"/>
    </location>
</feature>
<accession>A0ABS6FD62</accession>
<evidence type="ECO:0000259" key="3">
    <source>
        <dbReference type="PROSITE" id="PS51272"/>
    </source>
</evidence>